<evidence type="ECO:0000256" key="2">
    <source>
        <dbReference type="ARBA" id="ARBA00004141"/>
    </source>
</evidence>
<evidence type="ECO:0000313" key="12">
    <source>
        <dbReference type="Proteomes" id="UP000176974"/>
    </source>
</evidence>
<keyword evidence="6" id="KW-0418">Kinase</keyword>
<evidence type="ECO:0000256" key="6">
    <source>
        <dbReference type="ARBA" id="ARBA00022777"/>
    </source>
</evidence>
<proteinExistence type="predicted"/>
<evidence type="ECO:0000256" key="1">
    <source>
        <dbReference type="ARBA" id="ARBA00000085"/>
    </source>
</evidence>
<protein>
    <recommendedName>
        <fullName evidence="3">histidine kinase</fullName>
        <ecNumber evidence="3">2.7.13.3</ecNumber>
    </recommendedName>
</protein>
<dbReference type="SMART" id="SM00304">
    <property type="entry name" value="HAMP"/>
    <property type="match status" value="1"/>
</dbReference>
<feature type="domain" description="HAMP" evidence="10">
    <location>
        <begin position="187"/>
        <end position="239"/>
    </location>
</feature>
<feature type="coiled-coil region" evidence="8">
    <location>
        <begin position="249"/>
        <end position="279"/>
    </location>
</feature>
<feature type="transmembrane region" description="Helical" evidence="9">
    <location>
        <begin position="159"/>
        <end position="184"/>
    </location>
</feature>
<keyword evidence="9" id="KW-1133">Transmembrane helix</keyword>
<evidence type="ECO:0000256" key="4">
    <source>
        <dbReference type="ARBA" id="ARBA00022553"/>
    </source>
</evidence>
<evidence type="ECO:0000256" key="8">
    <source>
        <dbReference type="SAM" id="Coils"/>
    </source>
</evidence>
<dbReference type="PROSITE" id="PS50885">
    <property type="entry name" value="HAMP"/>
    <property type="match status" value="1"/>
</dbReference>
<keyword evidence="5" id="KW-0808">Transferase</keyword>
<dbReference type="GO" id="GO:0000155">
    <property type="term" value="F:phosphorelay sensor kinase activity"/>
    <property type="evidence" value="ECO:0007669"/>
    <property type="project" value="TreeGrafter"/>
</dbReference>
<gene>
    <name evidence="11" type="ORF">A2815_02150</name>
</gene>
<keyword evidence="8" id="KW-0175">Coiled coil</keyword>
<dbReference type="PANTHER" id="PTHR45528:SF10">
    <property type="entry name" value="METHYL-ACCEPTING CHEMOTAXIS PROTEIN"/>
    <property type="match status" value="1"/>
</dbReference>
<dbReference type="Gene3D" id="6.10.340.10">
    <property type="match status" value="1"/>
</dbReference>
<dbReference type="CDD" id="cd06225">
    <property type="entry name" value="HAMP"/>
    <property type="match status" value="1"/>
</dbReference>
<dbReference type="InterPro" id="IPR003660">
    <property type="entry name" value="HAMP_dom"/>
</dbReference>
<name>A0A1G2FBY1_9BACT</name>
<dbReference type="Proteomes" id="UP000176974">
    <property type="component" value="Unassembled WGS sequence"/>
</dbReference>
<evidence type="ECO:0000313" key="11">
    <source>
        <dbReference type="EMBL" id="OGZ35120.1"/>
    </source>
</evidence>
<keyword evidence="4" id="KW-0597">Phosphoprotein</keyword>
<keyword evidence="7 9" id="KW-0472">Membrane</keyword>
<comment type="caution">
    <text evidence="11">The sequence shown here is derived from an EMBL/GenBank/DDBJ whole genome shotgun (WGS) entry which is preliminary data.</text>
</comment>
<evidence type="ECO:0000256" key="7">
    <source>
        <dbReference type="ARBA" id="ARBA00023136"/>
    </source>
</evidence>
<comment type="subcellular location">
    <subcellularLocation>
        <location evidence="2">Membrane</location>
        <topology evidence="2">Multi-pass membrane protein</topology>
    </subcellularLocation>
</comment>
<evidence type="ECO:0000256" key="3">
    <source>
        <dbReference type="ARBA" id="ARBA00012438"/>
    </source>
</evidence>
<evidence type="ECO:0000259" key="10">
    <source>
        <dbReference type="PROSITE" id="PS50885"/>
    </source>
</evidence>
<evidence type="ECO:0000256" key="5">
    <source>
        <dbReference type="ARBA" id="ARBA00022679"/>
    </source>
</evidence>
<keyword evidence="9" id="KW-0812">Transmembrane</keyword>
<accession>A0A1G2FBY1</accession>
<feature type="transmembrane region" description="Helical" evidence="9">
    <location>
        <begin position="9"/>
        <end position="33"/>
    </location>
</feature>
<comment type="catalytic activity">
    <reaction evidence="1">
        <text>ATP + protein L-histidine = ADP + protein N-phospho-L-histidine.</text>
        <dbReference type="EC" id="2.7.13.3"/>
    </reaction>
</comment>
<dbReference type="AlphaFoldDB" id="A0A1G2FBY1"/>
<dbReference type="InterPro" id="IPR050398">
    <property type="entry name" value="HssS/ArlS-like"/>
</dbReference>
<dbReference type="EMBL" id="MHMY01000018">
    <property type="protein sequence ID" value="OGZ35120.1"/>
    <property type="molecule type" value="Genomic_DNA"/>
</dbReference>
<evidence type="ECO:0000256" key="9">
    <source>
        <dbReference type="SAM" id="Phobius"/>
    </source>
</evidence>
<dbReference type="Pfam" id="PF00672">
    <property type="entry name" value="HAMP"/>
    <property type="match status" value="1"/>
</dbReference>
<sequence>MKKYSIRRAYFLSFIFLALVGIVFIAVLSSIFYRSSTNNIIEERIKYLEALANTIGSPFWVHQELLHIPGTIENFMKQMSKTSDIMFIRIIDTETATVKKSADQKEVGMKIENMPIFKEKASVRDGSFNNEPIKELSLKSKSGDNLWMGVSLKLFKRNMIIAVIFLAEGILVLFGVASLIVFLISEYFVIGPLETLKNAFSKLQKRDYDIDLGNISGVEMQEVFKSFNQMLQELKASQEKLKKSNWAQVKKIEDRIKELEDEVRETEKARNNLEEKLKEYM</sequence>
<organism evidence="11 12">
    <name type="scientific">Candidatus Portnoybacteria bacterium RIFCSPHIGHO2_01_FULL_40_12b</name>
    <dbReference type="NCBI Taxonomy" id="1801994"/>
    <lineage>
        <taxon>Bacteria</taxon>
        <taxon>Candidatus Portnoyibacteriota</taxon>
    </lineage>
</organism>
<reference evidence="11 12" key="1">
    <citation type="journal article" date="2016" name="Nat. Commun.">
        <title>Thousands of microbial genomes shed light on interconnected biogeochemical processes in an aquifer system.</title>
        <authorList>
            <person name="Anantharaman K."/>
            <person name="Brown C.T."/>
            <person name="Hug L.A."/>
            <person name="Sharon I."/>
            <person name="Castelle C.J."/>
            <person name="Probst A.J."/>
            <person name="Thomas B.C."/>
            <person name="Singh A."/>
            <person name="Wilkins M.J."/>
            <person name="Karaoz U."/>
            <person name="Brodie E.L."/>
            <person name="Williams K.H."/>
            <person name="Hubbard S.S."/>
            <person name="Banfield J.F."/>
        </authorList>
    </citation>
    <scope>NUCLEOTIDE SEQUENCE [LARGE SCALE GENOMIC DNA]</scope>
</reference>
<dbReference type="GO" id="GO:0005886">
    <property type="term" value="C:plasma membrane"/>
    <property type="evidence" value="ECO:0007669"/>
    <property type="project" value="TreeGrafter"/>
</dbReference>
<dbReference type="PANTHER" id="PTHR45528">
    <property type="entry name" value="SENSOR HISTIDINE KINASE CPXA"/>
    <property type="match status" value="1"/>
</dbReference>
<dbReference type="EC" id="2.7.13.3" evidence="3"/>